<dbReference type="GO" id="GO:0003676">
    <property type="term" value="F:nucleic acid binding"/>
    <property type="evidence" value="ECO:0007669"/>
    <property type="project" value="InterPro"/>
</dbReference>
<dbReference type="AlphaFoldDB" id="A0A317SXD4"/>
<dbReference type="InterPro" id="IPR036397">
    <property type="entry name" value="RNaseH_sf"/>
</dbReference>
<comment type="caution">
    <text evidence="2">The sequence shown here is derived from an EMBL/GenBank/DDBJ whole genome shotgun (WGS) entry which is preliminary data.</text>
</comment>
<gene>
    <name evidence="2" type="ORF">C7212DRAFT_61139</name>
</gene>
<evidence type="ECO:0000313" key="3">
    <source>
        <dbReference type="Proteomes" id="UP000246991"/>
    </source>
</evidence>
<keyword evidence="3" id="KW-1185">Reference proteome</keyword>
<dbReference type="OrthoDB" id="5392716at2759"/>
<dbReference type="InterPro" id="IPR058913">
    <property type="entry name" value="Integrase_dom_put"/>
</dbReference>
<dbReference type="PANTHER" id="PTHR46791:SF5">
    <property type="entry name" value="CLR5 DOMAIN-CONTAINING PROTEIN-RELATED"/>
    <property type="match status" value="1"/>
</dbReference>
<feature type="non-terminal residue" evidence="2">
    <location>
        <position position="1"/>
    </location>
</feature>
<dbReference type="PANTHER" id="PTHR46791">
    <property type="entry name" value="EXPRESSED PROTEIN"/>
    <property type="match status" value="1"/>
</dbReference>
<feature type="domain" description="Integrase core" evidence="1">
    <location>
        <begin position="30"/>
        <end position="211"/>
    </location>
</feature>
<proteinExistence type="predicted"/>
<reference evidence="2 3" key="1">
    <citation type="submission" date="2018-03" db="EMBL/GenBank/DDBJ databases">
        <title>Genomes of Pezizomycetes fungi and the evolution of truffles.</title>
        <authorList>
            <person name="Murat C."/>
            <person name="Payen T."/>
            <person name="Noel B."/>
            <person name="Kuo A."/>
            <person name="Martin F.M."/>
        </authorList>
    </citation>
    <scope>NUCLEOTIDE SEQUENCE [LARGE SCALE GENOMIC DNA]</scope>
    <source>
        <strain evidence="2">091103-1</strain>
    </source>
</reference>
<dbReference type="Proteomes" id="UP000246991">
    <property type="component" value="Unassembled WGS sequence"/>
</dbReference>
<evidence type="ECO:0000313" key="2">
    <source>
        <dbReference type="EMBL" id="PWW78066.1"/>
    </source>
</evidence>
<feature type="non-terminal residue" evidence="2">
    <location>
        <position position="295"/>
    </location>
</feature>
<dbReference type="EMBL" id="PYWC01000017">
    <property type="protein sequence ID" value="PWW78066.1"/>
    <property type="molecule type" value="Genomic_DNA"/>
</dbReference>
<dbReference type="Pfam" id="PF24764">
    <property type="entry name" value="rva_4"/>
    <property type="match status" value="1"/>
</dbReference>
<dbReference type="STRING" id="42249.A0A317SXD4"/>
<dbReference type="Gene3D" id="3.30.420.10">
    <property type="entry name" value="Ribonuclease H-like superfamily/Ribonuclease H"/>
    <property type="match status" value="1"/>
</dbReference>
<evidence type="ECO:0000259" key="1">
    <source>
        <dbReference type="Pfam" id="PF24764"/>
    </source>
</evidence>
<dbReference type="SUPFAM" id="SSF53098">
    <property type="entry name" value="Ribonuclease H-like"/>
    <property type="match status" value="1"/>
</dbReference>
<sequence>RNELRAAVQRLDPEGIEARRNNQIRKRGQFIVKGPNRVWSIDGHDKLSRFGFQIYAAIDAYSRYIIWFFIGHSNRTAVSVNKQFLQTVQELNIVPKLIWSDKGTETTLLCNSQLSLRRATNFELPLHKAYSYGTLTKNQRIESWWNLLANAQTDTWRNMFTDLENKGLFDGGDIDIISLQYIYMNMIRYHIQTFVSVHNTHRIRSQRKQTHYLLTGKPVELFKYPPDGINDYGEVPNDHVLAALETQMASYSLDNYLTPSTEATCQTLLRNGGFLIEYKFEDNHHEAYIFLRQAL</sequence>
<name>A0A317SXD4_9PEZI</name>
<accession>A0A317SXD4</accession>
<dbReference type="InterPro" id="IPR012337">
    <property type="entry name" value="RNaseH-like_sf"/>
</dbReference>
<protein>
    <recommendedName>
        <fullName evidence="1">Integrase core domain-containing protein</fullName>
    </recommendedName>
</protein>
<organism evidence="2 3">
    <name type="scientific">Tuber magnatum</name>
    <name type="common">white Piedmont truffle</name>
    <dbReference type="NCBI Taxonomy" id="42249"/>
    <lineage>
        <taxon>Eukaryota</taxon>
        <taxon>Fungi</taxon>
        <taxon>Dikarya</taxon>
        <taxon>Ascomycota</taxon>
        <taxon>Pezizomycotina</taxon>
        <taxon>Pezizomycetes</taxon>
        <taxon>Pezizales</taxon>
        <taxon>Tuberaceae</taxon>
        <taxon>Tuber</taxon>
    </lineage>
</organism>